<dbReference type="InterPro" id="IPR002821">
    <property type="entry name" value="Hydantoinase_A"/>
</dbReference>
<dbReference type="AlphaFoldDB" id="A0A382N0J4"/>
<feature type="domain" description="Hydantoinase/oxoprolinase N-terminal" evidence="2">
    <location>
        <begin position="1"/>
        <end position="168"/>
    </location>
</feature>
<dbReference type="Pfam" id="PF05378">
    <property type="entry name" value="Hydant_A_N"/>
    <property type="match status" value="1"/>
</dbReference>
<organism evidence="3">
    <name type="scientific">marine metagenome</name>
    <dbReference type="NCBI Taxonomy" id="408172"/>
    <lineage>
        <taxon>unclassified sequences</taxon>
        <taxon>metagenomes</taxon>
        <taxon>ecological metagenomes</taxon>
    </lineage>
</organism>
<dbReference type="GO" id="GO:0017168">
    <property type="term" value="F:5-oxoprolinase (ATP-hydrolyzing) activity"/>
    <property type="evidence" value="ECO:0007669"/>
    <property type="project" value="TreeGrafter"/>
</dbReference>
<feature type="domain" description="Hydantoinase A/oxoprolinase" evidence="1">
    <location>
        <begin position="189"/>
        <end position="372"/>
    </location>
</feature>
<evidence type="ECO:0000259" key="1">
    <source>
        <dbReference type="Pfam" id="PF01968"/>
    </source>
</evidence>
<dbReference type="InterPro" id="IPR008040">
    <property type="entry name" value="Hydant_A_N"/>
</dbReference>
<accession>A0A382N0J4</accession>
<dbReference type="PANTHER" id="PTHR11365">
    <property type="entry name" value="5-OXOPROLINASE RELATED"/>
    <property type="match status" value="1"/>
</dbReference>
<dbReference type="GO" id="GO:0006749">
    <property type="term" value="P:glutathione metabolic process"/>
    <property type="evidence" value="ECO:0007669"/>
    <property type="project" value="TreeGrafter"/>
</dbReference>
<evidence type="ECO:0000259" key="2">
    <source>
        <dbReference type="Pfam" id="PF05378"/>
    </source>
</evidence>
<feature type="non-terminal residue" evidence="3">
    <location>
        <position position="1"/>
    </location>
</feature>
<reference evidence="3" key="1">
    <citation type="submission" date="2018-05" db="EMBL/GenBank/DDBJ databases">
        <authorList>
            <person name="Lanie J.A."/>
            <person name="Ng W.-L."/>
            <person name="Kazmierczak K.M."/>
            <person name="Andrzejewski T.M."/>
            <person name="Davidsen T.M."/>
            <person name="Wayne K.J."/>
            <person name="Tettelin H."/>
            <person name="Glass J.I."/>
            <person name="Rusch D."/>
            <person name="Podicherti R."/>
            <person name="Tsui H.-C.T."/>
            <person name="Winkler M.E."/>
        </authorList>
    </citation>
    <scope>NUCLEOTIDE SEQUENCE</scope>
</reference>
<proteinExistence type="predicted"/>
<feature type="non-terminal residue" evidence="3">
    <location>
        <position position="375"/>
    </location>
</feature>
<dbReference type="PANTHER" id="PTHR11365:SF23">
    <property type="entry name" value="HYPOTHETICAL 5-OXOPROLINASE (EUROFUNG)-RELATED"/>
    <property type="match status" value="1"/>
</dbReference>
<name>A0A382N0J4_9ZZZZ</name>
<dbReference type="EMBL" id="UINC01096759">
    <property type="protein sequence ID" value="SVC53915.1"/>
    <property type="molecule type" value="Genomic_DNA"/>
</dbReference>
<evidence type="ECO:0000313" key="3">
    <source>
        <dbReference type="EMBL" id="SVC53915.1"/>
    </source>
</evidence>
<evidence type="ECO:0008006" key="4">
    <source>
        <dbReference type="Google" id="ProtNLM"/>
    </source>
</evidence>
<sequence>VDTGGTFTDGLAVSPDGKRSKIKILSGDEAPLQAIHQLTGTPEGNPLPPVQMRLGTTRGTNALLEEKGAQVVFFVTEGFGDLLRIGDQRRSDLFVLNVRKPSPLHAEVVEVPGRLDAQGNEIKPLRLEQVHDAAADLVAKGRCVAAVMLLHSYQNSSHELAIRDVLLKCGFEYVACSTELAPFIKAVPRAETTVVDAYLGPLMTEYLDGVSKALSGGELLVMNSAGGLVSRGGYRPKDSLLSGPAAGVVGAAAVGKRAGLKQIIAFDMGGTSTDVSRFEGDYNYCQTHRVGRAHLMAPALKIETVAAGGGSISGLDGDLLFVGPQSAGADPGPACYGAGGPLTITDVNLLLGRLDLDSFNLPVFPEAAEARFKEV</sequence>
<protein>
    <recommendedName>
        <fullName evidence="4">5-oxoprolinase</fullName>
    </recommendedName>
</protein>
<dbReference type="GO" id="GO:0005829">
    <property type="term" value="C:cytosol"/>
    <property type="evidence" value="ECO:0007669"/>
    <property type="project" value="TreeGrafter"/>
</dbReference>
<dbReference type="InterPro" id="IPR045079">
    <property type="entry name" value="Oxoprolinase-like"/>
</dbReference>
<gene>
    <name evidence="3" type="ORF">METZ01_LOCUS306769</name>
</gene>
<dbReference type="Pfam" id="PF01968">
    <property type="entry name" value="Hydantoinase_A"/>
    <property type="match status" value="1"/>
</dbReference>